<evidence type="ECO:0000256" key="4">
    <source>
        <dbReference type="RuleBase" id="RU003719"/>
    </source>
</evidence>
<dbReference type="InterPro" id="IPR006139">
    <property type="entry name" value="D-isomer_2_OHA_DH_cat_dom"/>
</dbReference>
<dbReference type="Gene3D" id="3.40.50.720">
    <property type="entry name" value="NAD(P)-binding Rossmann-like Domain"/>
    <property type="match status" value="2"/>
</dbReference>
<keyword evidence="2 4" id="KW-0560">Oxidoreductase</keyword>
<dbReference type="InterPro" id="IPR006140">
    <property type="entry name" value="D-isomer_DH_NAD-bd"/>
</dbReference>
<feature type="domain" description="D-isomer specific 2-hydroxyacid dehydrogenase catalytic" evidence="5">
    <location>
        <begin position="12"/>
        <end position="288"/>
    </location>
</feature>
<name>A0A2M6K8L0_9BACT</name>
<dbReference type="PANTHER" id="PTHR43026">
    <property type="entry name" value="2-HYDROXYACID DEHYDROGENASE HOMOLOG 1-RELATED"/>
    <property type="match status" value="1"/>
</dbReference>
<dbReference type="GO" id="GO:0051287">
    <property type="term" value="F:NAD binding"/>
    <property type="evidence" value="ECO:0007669"/>
    <property type="project" value="InterPro"/>
</dbReference>
<dbReference type="InterPro" id="IPR029753">
    <property type="entry name" value="D-isomer_DH_CS"/>
</dbReference>
<dbReference type="PROSITE" id="PS00065">
    <property type="entry name" value="D_2_HYDROXYACID_DH_1"/>
    <property type="match status" value="1"/>
</dbReference>
<sequence>MNIIHFDVDAELQKHLKGDTRTESLQSTDSSEDVSRVDAISIKTGSNADKSSLRPFTNLKLLVTRTVGTDHIDLEYCKAQGIEVKNIVDYGAFNIAEHVFALLLSGTRNILATQPEIRSGTFTFKGHLGVALKGKTLGVVGTGRIGLEVIKLANAFGMTVVAFDVYKNEEARQELGYEYVELEDLAKRSDIITLHAPLLESTHHMINASIIESMKEGVILINTARGELIDTEALTKNIDTFRWVGLDVLEGEKTFSKDHPLVRQANVVITPHLAFYSDESVKKIASETERLMNPFIKPII</sequence>
<dbReference type="InterPro" id="IPR036291">
    <property type="entry name" value="NAD(P)-bd_dom_sf"/>
</dbReference>
<feature type="domain" description="D-isomer specific 2-hydroxyacid dehydrogenase NAD-binding" evidence="6">
    <location>
        <begin position="100"/>
        <end position="274"/>
    </location>
</feature>
<evidence type="ECO:0000259" key="5">
    <source>
        <dbReference type="Pfam" id="PF00389"/>
    </source>
</evidence>
<dbReference type="SUPFAM" id="SSF52283">
    <property type="entry name" value="Formate/glycerate dehydrogenase catalytic domain-like"/>
    <property type="match status" value="1"/>
</dbReference>
<dbReference type="Pfam" id="PF02826">
    <property type="entry name" value="2-Hacid_dh_C"/>
    <property type="match status" value="1"/>
</dbReference>
<evidence type="ECO:0008006" key="9">
    <source>
        <dbReference type="Google" id="ProtNLM"/>
    </source>
</evidence>
<dbReference type="EMBL" id="PCWW01000064">
    <property type="protein sequence ID" value="PIR12965.1"/>
    <property type="molecule type" value="Genomic_DNA"/>
</dbReference>
<evidence type="ECO:0000313" key="8">
    <source>
        <dbReference type="Proteomes" id="UP000230869"/>
    </source>
</evidence>
<protein>
    <recommendedName>
        <fullName evidence="9">Hydroxyacid dehydrogenase</fullName>
    </recommendedName>
</protein>
<dbReference type="PROSITE" id="PS00671">
    <property type="entry name" value="D_2_HYDROXYACID_DH_3"/>
    <property type="match status" value="1"/>
</dbReference>
<keyword evidence="3" id="KW-0520">NAD</keyword>
<comment type="caution">
    <text evidence="7">The sequence shown here is derived from an EMBL/GenBank/DDBJ whole genome shotgun (WGS) entry which is preliminary data.</text>
</comment>
<comment type="similarity">
    <text evidence="1 4">Belongs to the D-isomer specific 2-hydroxyacid dehydrogenase family.</text>
</comment>
<proteinExistence type="inferred from homology"/>
<dbReference type="AlphaFoldDB" id="A0A2M6K8L0"/>
<evidence type="ECO:0000259" key="6">
    <source>
        <dbReference type="Pfam" id="PF02826"/>
    </source>
</evidence>
<dbReference type="SUPFAM" id="SSF51735">
    <property type="entry name" value="NAD(P)-binding Rossmann-fold domains"/>
    <property type="match status" value="1"/>
</dbReference>
<dbReference type="PANTHER" id="PTHR43026:SF1">
    <property type="entry name" value="2-HYDROXYACID DEHYDROGENASE HOMOLOG 1-RELATED"/>
    <property type="match status" value="1"/>
</dbReference>
<dbReference type="Proteomes" id="UP000230869">
    <property type="component" value="Unassembled WGS sequence"/>
</dbReference>
<dbReference type="Pfam" id="PF00389">
    <property type="entry name" value="2-Hacid_dh"/>
    <property type="match status" value="1"/>
</dbReference>
<organism evidence="7 8">
    <name type="scientific">Candidatus Falkowbacteria bacterium CG11_big_fil_rev_8_21_14_0_20_39_10</name>
    <dbReference type="NCBI Taxonomy" id="1974570"/>
    <lineage>
        <taxon>Bacteria</taxon>
        <taxon>Candidatus Falkowiibacteriota</taxon>
    </lineage>
</organism>
<dbReference type="InterPro" id="IPR029752">
    <property type="entry name" value="D-isomer_DH_CS1"/>
</dbReference>
<gene>
    <name evidence="7" type="ORF">COV49_03740</name>
</gene>
<evidence type="ECO:0000256" key="2">
    <source>
        <dbReference type="ARBA" id="ARBA00023002"/>
    </source>
</evidence>
<reference evidence="7 8" key="1">
    <citation type="submission" date="2017-09" db="EMBL/GenBank/DDBJ databases">
        <title>Depth-based differentiation of microbial function through sediment-hosted aquifers and enrichment of novel symbionts in the deep terrestrial subsurface.</title>
        <authorList>
            <person name="Probst A.J."/>
            <person name="Ladd B."/>
            <person name="Jarett J.K."/>
            <person name="Geller-Mcgrath D.E."/>
            <person name="Sieber C.M."/>
            <person name="Emerson J.B."/>
            <person name="Anantharaman K."/>
            <person name="Thomas B.C."/>
            <person name="Malmstrom R."/>
            <person name="Stieglmeier M."/>
            <person name="Klingl A."/>
            <person name="Woyke T."/>
            <person name="Ryan C.M."/>
            <person name="Banfield J.F."/>
        </authorList>
    </citation>
    <scope>NUCLEOTIDE SEQUENCE [LARGE SCALE GENOMIC DNA]</scope>
    <source>
        <strain evidence="7">CG11_big_fil_rev_8_21_14_0_20_39_10</strain>
    </source>
</reference>
<dbReference type="InterPro" id="IPR058205">
    <property type="entry name" value="D-LDH-like"/>
</dbReference>
<dbReference type="GO" id="GO:0008720">
    <property type="term" value="F:D-lactate dehydrogenase (NAD+) activity"/>
    <property type="evidence" value="ECO:0007669"/>
    <property type="project" value="TreeGrafter"/>
</dbReference>
<evidence type="ECO:0000256" key="3">
    <source>
        <dbReference type="ARBA" id="ARBA00023027"/>
    </source>
</evidence>
<accession>A0A2M6K8L0</accession>
<evidence type="ECO:0000313" key="7">
    <source>
        <dbReference type="EMBL" id="PIR12965.1"/>
    </source>
</evidence>
<evidence type="ECO:0000256" key="1">
    <source>
        <dbReference type="ARBA" id="ARBA00005854"/>
    </source>
</evidence>